<accession>A0A6A5YJC9</accession>
<evidence type="ECO:0000313" key="2">
    <source>
        <dbReference type="EMBL" id="KAF2107083.1"/>
    </source>
</evidence>
<dbReference type="OrthoDB" id="3692874at2759"/>
<evidence type="ECO:0000256" key="1">
    <source>
        <dbReference type="SAM" id="SignalP"/>
    </source>
</evidence>
<sequence>MHVSILLRGLTLGAGAVLAAPTNSANTSVSEKLAAQFGIWQECLMGDHTDCAVEDERCYMWNWPLPGKYMTIWWLANGCEINVFSGMACHGDSAKLGILNQCWGIDTRMSFQVYC</sequence>
<gene>
    <name evidence="2" type="ORF">BDV96DRAFT_654171</name>
</gene>
<feature type="chain" id="PRO_5025363833" evidence="1">
    <location>
        <begin position="20"/>
        <end position="115"/>
    </location>
</feature>
<dbReference type="Proteomes" id="UP000799770">
    <property type="component" value="Unassembled WGS sequence"/>
</dbReference>
<protein>
    <submittedName>
        <fullName evidence="2">Uncharacterized protein</fullName>
    </submittedName>
</protein>
<dbReference type="EMBL" id="ML977357">
    <property type="protein sequence ID" value="KAF2107083.1"/>
    <property type="molecule type" value="Genomic_DNA"/>
</dbReference>
<name>A0A6A5YJC9_9PLEO</name>
<dbReference type="AlphaFoldDB" id="A0A6A5YJC9"/>
<organism evidence="2 3">
    <name type="scientific">Lophiotrema nucula</name>
    <dbReference type="NCBI Taxonomy" id="690887"/>
    <lineage>
        <taxon>Eukaryota</taxon>
        <taxon>Fungi</taxon>
        <taxon>Dikarya</taxon>
        <taxon>Ascomycota</taxon>
        <taxon>Pezizomycotina</taxon>
        <taxon>Dothideomycetes</taxon>
        <taxon>Pleosporomycetidae</taxon>
        <taxon>Pleosporales</taxon>
        <taxon>Lophiotremataceae</taxon>
        <taxon>Lophiotrema</taxon>
    </lineage>
</organism>
<reference evidence="2" key="1">
    <citation type="journal article" date="2020" name="Stud. Mycol.">
        <title>101 Dothideomycetes genomes: a test case for predicting lifestyles and emergence of pathogens.</title>
        <authorList>
            <person name="Haridas S."/>
            <person name="Albert R."/>
            <person name="Binder M."/>
            <person name="Bloem J."/>
            <person name="Labutti K."/>
            <person name="Salamov A."/>
            <person name="Andreopoulos B."/>
            <person name="Baker S."/>
            <person name="Barry K."/>
            <person name="Bills G."/>
            <person name="Bluhm B."/>
            <person name="Cannon C."/>
            <person name="Castanera R."/>
            <person name="Culley D."/>
            <person name="Daum C."/>
            <person name="Ezra D."/>
            <person name="Gonzalez J."/>
            <person name="Henrissat B."/>
            <person name="Kuo A."/>
            <person name="Liang C."/>
            <person name="Lipzen A."/>
            <person name="Lutzoni F."/>
            <person name="Magnuson J."/>
            <person name="Mondo S."/>
            <person name="Nolan M."/>
            <person name="Ohm R."/>
            <person name="Pangilinan J."/>
            <person name="Park H.-J."/>
            <person name="Ramirez L."/>
            <person name="Alfaro M."/>
            <person name="Sun H."/>
            <person name="Tritt A."/>
            <person name="Yoshinaga Y."/>
            <person name="Zwiers L.-H."/>
            <person name="Turgeon B."/>
            <person name="Goodwin S."/>
            <person name="Spatafora J."/>
            <person name="Crous P."/>
            <person name="Grigoriev I."/>
        </authorList>
    </citation>
    <scope>NUCLEOTIDE SEQUENCE</scope>
    <source>
        <strain evidence="2">CBS 627.86</strain>
    </source>
</reference>
<keyword evidence="1" id="KW-0732">Signal</keyword>
<keyword evidence="3" id="KW-1185">Reference proteome</keyword>
<evidence type="ECO:0000313" key="3">
    <source>
        <dbReference type="Proteomes" id="UP000799770"/>
    </source>
</evidence>
<feature type="signal peptide" evidence="1">
    <location>
        <begin position="1"/>
        <end position="19"/>
    </location>
</feature>
<proteinExistence type="predicted"/>